<dbReference type="InterPro" id="IPR053010">
    <property type="entry name" value="SET_SmydA-8"/>
</dbReference>
<name>A0A6M2DPR7_XENCH</name>
<dbReference type="Gene3D" id="1.10.220.160">
    <property type="match status" value="1"/>
</dbReference>
<feature type="domain" description="SET" evidence="5">
    <location>
        <begin position="41"/>
        <end position="310"/>
    </location>
</feature>
<keyword evidence="1" id="KW-0479">Metal-binding</keyword>
<dbReference type="AlphaFoldDB" id="A0A6M2DPR7"/>
<evidence type="ECO:0000256" key="2">
    <source>
        <dbReference type="ARBA" id="ARBA00022771"/>
    </source>
</evidence>
<keyword evidence="7" id="KW-0808">Transferase</keyword>
<proteinExistence type="predicted"/>
<keyword evidence="7" id="KW-0489">Methyltransferase</keyword>
<keyword evidence="2 4" id="KW-0863">Zinc-finger</keyword>
<dbReference type="PROSITE" id="PS01360">
    <property type="entry name" value="ZF_MYND_1"/>
    <property type="match status" value="1"/>
</dbReference>
<dbReference type="InterPro" id="IPR001214">
    <property type="entry name" value="SET_dom"/>
</dbReference>
<feature type="domain" description="MYND-type" evidence="6">
    <location>
        <begin position="8"/>
        <end position="44"/>
    </location>
</feature>
<evidence type="ECO:0000313" key="7">
    <source>
        <dbReference type="EMBL" id="NOV47650.1"/>
    </source>
</evidence>
<dbReference type="InterPro" id="IPR046341">
    <property type="entry name" value="SET_dom_sf"/>
</dbReference>
<reference evidence="7" key="1">
    <citation type="submission" date="2020-03" db="EMBL/GenBank/DDBJ databases">
        <title>Transcriptomic Profiling of the Digestive Tract of the Rat Flea, Xenopsylla cheopis, Following Blood Feeding and Infection with Yersinia pestis.</title>
        <authorList>
            <person name="Bland D.M."/>
            <person name="Martens C.A."/>
            <person name="Virtaneva K."/>
            <person name="Kanakabandi K."/>
            <person name="Long D."/>
            <person name="Rosenke R."/>
            <person name="Saturday G.A."/>
            <person name="Hoyt F.H."/>
            <person name="Bruno D.P."/>
            <person name="Ribeiro J.M.C."/>
            <person name="Hinnebusch J."/>
        </authorList>
    </citation>
    <scope>NUCLEOTIDE SEQUENCE</scope>
</reference>
<sequence length="569" mass="65130">MEQLTFQCAVCQNPSERKCTGCQIVSYCSKDHQKQHWAIHKQDCLTYTVATNNKLGRHLIAARDIKANTIIFSELPYVIGPKFHQNYEESQTLVPCLGCYEPVLLNRCEKCPKCQWPVCSDDCPGLNESHNHAAECSVLSVCYKTYLSNIDPKFYRYSALIILRSLILQRKYPKKWAEMMKLESHVNSRTKGTEEYQEVEELASYLQNNFLSVLGEIESAMSSPVLEDTSNDAIHRIAGILDVNALDIYVNDDITLSGLYPTFSLLEHSCFPNTYYFFDLQQNDSKKKFKITLKAAADIKKGDHLSTMYSHALWGTKLRRKHLLECKYFNCDCIRCSDATELGSFISGLRCLSVKSEKDSNVCNGIQLPKDPLDLDSDWVCNLCNTPISGENVDFLEAKMSVEVEKAITMPPNIEKAEDTLNKLSNFLHPNHYLLYQLKHSLIQMYGMQDGYKTDQLTESQLQNKVKICRELLDVHSIIDPYNVRVQLYIIVVMYELHTALLELAKRDFKLDMKAKAISGLKEVKDVLKRCFDIVKNELQTRTGFKLSILIETSNTEIDSWMKANNITL</sequence>
<evidence type="ECO:0000256" key="1">
    <source>
        <dbReference type="ARBA" id="ARBA00022723"/>
    </source>
</evidence>
<evidence type="ECO:0000259" key="5">
    <source>
        <dbReference type="PROSITE" id="PS50280"/>
    </source>
</evidence>
<dbReference type="Gene3D" id="6.10.140.2220">
    <property type="match status" value="2"/>
</dbReference>
<dbReference type="EMBL" id="GIIL01003924">
    <property type="protein sequence ID" value="NOV47650.1"/>
    <property type="molecule type" value="Transcribed_RNA"/>
</dbReference>
<dbReference type="GO" id="GO:0008276">
    <property type="term" value="F:protein methyltransferase activity"/>
    <property type="evidence" value="ECO:0007669"/>
    <property type="project" value="UniProtKB-ARBA"/>
</dbReference>
<dbReference type="PROSITE" id="PS50280">
    <property type="entry name" value="SET"/>
    <property type="match status" value="1"/>
</dbReference>
<dbReference type="GO" id="GO:0008270">
    <property type="term" value="F:zinc ion binding"/>
    <property type="evidence" value="ECO:0007669"/>
    <property type="project" value="UniProtKB-KW"/>
</dbReference>
<dbReference type="GO" id="GO:0032259">
    <property type="term" value="P:methylation"/>
    <property type="evidence" value="ECO:0007669"/>
    <property type="project" value="UniProtKB-KW"/>
</dbReference>
<dbReference type="PANTHER" id="PTHR46455:SF2">
    <property type="entry name" value="AT24727P"/>
    <property type="match status" value="1"/>
</dbReference>
<accession>A0A6M2DPR7</accession>
<evidence type="ECO:0000259" key="6">
    <source>
        <dbReference type="PROSITE" id="PS50865"/>
    </source>
</evidence>
<dbReference type="PROSITE" id="PS50865">
    <property type="entry name" value="ZF_MYND_2"/>
    <property type="match status" value="1"/>
</dbReference>
<dbReference type="Pfam" id="PF00856">
    <property type="entry name" value="SET"/>
    <property type="match status" value="1"/>
</dbReference>
<dbReference type="PANTHER" id="PTHR46455">
    <property type="entry name" value="SET AND MYND DOMAIN CONTAINING, ARTHROPOD-SPECIFIC, MEMBER 4, ISOFORM A"/>
    <property type="match status" value="1"/>
</dbReference>
<dbReference type="GO" id="GO:0008757">
    <property type="term" value="F:S-adenosylmethionine-dependent methyltransferase activity"/>
    <property type="evidence" value="ECO:0007669"/>
    <property type="project" value="UniProtKB-ARBA"/>
</dbReference>
<evidence type="ECO:0000256" key="3">
    <source>
        <dbReference type="ARBA" id="ARBA00022833"/>
    </source>
</evidence>
<dbReference type="Gene3D" id="2.170.270.10">
    <property type="entry name" value="SET domain"/>
    <property type="match status" value="1"/>
</dbReference>
<organism evidence="7">
    <name type="scientific">Xenopsylla cheopis</name>
    <name type="common">Oriental rat flea</name>
    <name type="synonym">Pulex cheopis</name>
    <dbReference type="NCBI Taxonomy" id="163159"/>
    <lineage>
        <taxon>Eukaryota</taxon>
        <taxon>Metazoa</taxon>
        <taxon>Ecdysozoa</taxon>
        <taxon>Arthropoda</taxon>
        <taxon>Hexapoda</taxon>
        <taxon>Insecta</taxon>
        <taxon>Pterygota</taxon>
        <taxon>Neoptera</taxon>
        <taxon>Endopterygota</taxon>
        <taxon>Siphonaptera</taxon>
        <taxon>Pulicidae</taxon>
        <taxon>Xenopsyllinae</taxon>
        <taxon>Xenopsylla</taxon>
    </lineage>
</organism>
<keyword evidence="3" id="KW-0862">Zinc</keyword>
<evidence type="ECO:0000256" key="4">
    <source>
        <dbReference type="PROSITE-ProRule" id="PRU00134"/>
    </source>
</evidence>
<dbReference type="SUPFAM" id="SSF144232">
    <property type="entry name" value="HIT/MYND zinc finger-like"/>
    <property type="match status" value="1"/>
</dbReference>
<dbReference type="InterPro" id="IPR002893">
    <property type="entry name" value="Znf_MYND"/>
</dbReference>
<protein>
    <submittedName>
        <fullName evidence="7">Putative histone tail methylase</fullName>
    </submittedName>
</protein>
<dbReference type="Pfam" id="PF01753">
    <property type="entry name" value="zf-MYND"/>
    <property type="match status" value="1"/>
</dbReference>
<dbReference type="GO" id="GO:0008170">
    <property type="term" value="F:N-methyltransferase activity"/>
    <property type="evidence" value="ECO:0007669"/>
    <property type="project" value="UniProtKB-ARBA"/>
</dbReference>
<dbReference type="SUPFAM" id="SSF82199">
    <property type="entry name" value="SET domain"/>
    <property type="match status" value="1"/>
</dbReference>
<dbReference type="CDD" id="cd20071">
    <property type="entry name" value="SET_SMYD"/>
    <property type="match status" value="1"/>
</dbReference>